<feature type="compositionally biased region" description="Basic and acidic residues" evidence="1">
    <location>
        <begin position="151"/>
        <end position="160"/>
    </location>
</feature>
<name>A0A1H2JZ32_9ACTN</name>
<protein>
    <submittedName>
        <fullName evidence="2">Uncharacterized protein</fullName>
    </submittedName>
</protein>
<dbReference type="Proteomes" id="UP000183180">
    <property type="component" value="Unassembled WGS sequence"/>
</dbReference>
<organism evidence="2 3">
    <name type="scientific">Gordonia westfalica</name>
    <dbReference type="NCBI Taxonomy" id="158898"/>
    <lineage>
        <taxon>Bacteria</taxon>
        <taxon>Bacillati</taxon>
        <taxon>Actinomycetota</taxon>
        <taxon>Actinomycetes</taxon>
        <taxon>Mycobacteriales</taxon>
        <taxon>Gordoniaceae</taxon>
        <taxon>Gordonia</taxon>
    </lineage>
</organism>
<evidence type="ECO:0000313" key="2">
    <source>
        <dbReference type="EMBL" id="SDU61481.1"/>
    </source>
</evidence>
<dbReference type="OrthoDB" id="10017079at2"/>
<dbReference type="STRING" id="158898.SAMN04488548_1342652"/>
<reference evidence="2 3" key="1">
    <citation type="submission" date="2016-10" db="EMBL/GenBank/DDBJ databases">
        <authorList>
            <person name="de Groot N.N."/>
        </authorList>
    </citation>
    <scope>NUCLEOTIDE SEQUENCE [LARGE SCALE GENOMIC DNA]</scope>
    <source>
        <strain evidence="2 3">DSM 44215</strain>
    </source>
</reference>
<dbReference type="EMBL" id="FNLM01000034">
    <property type="protein sequence ID" value="SDU61481.1"/>
    <property type="molecule type" value="Genomic_DNA"/>
</dbReference>
<evidence type="ECO:0000256" key="1">
    <source>
        <dbReference type="SAM" id="MobiDB-lite"/>
    </source>
</evidence>
<evidence type="ECO:0000313" key="3">
    <source>
        <dbReference type="Proteomes" id="UP000183180"/>
    </source>
</evidence>
<dbReference type="AlphaFoldDB" id="A0A1H2JZ32"/>
<sequence length="190" mass="20861">MSDELNGLKPHVVIAGLKSFPGATLNPMMGVGTLEELLFGPAPDYDSMSTDEINALTQLRAETLADPDVTMFAIFAGMAAADPGLRPEHPEWFDENGNPSWEAIHGNDGPTLSERASMTPAEREAYHREVSLDDRQLSAWRRFVNESTHFGRWDQHHDDGFEMPDTPGAPSDEAQEDPAILHVPGTKGPR</sequence>
<proteinExistence type="predicted"/>
<dbReference type="RefSeq" id="WP_074851180.1">
    <property type="nucleotide sequence ID" value="NZ_FNLM01000034.1"/>
</dbReference>
<feature type="region of interest" description="Disordered" evidence="1">
    <location>
        <begin position="151"/>
        <end position="190"/>
    </location>
</feature>
<accession>A0A1H2JZ32</accession>
<gene>
    <name evidence="2" type="ORF">SAMN04488548_1342652</name>
</gene>